<sequence length="313" mass="33326">MSKTAESTRQRLVQSIRRIAKTEFEENQRLGPAAPKARIGKTRGAAYLNANGEIATGDDVPDDAPIDSADKASDAAQNDSGTVKKKNYQSISDADNAQVGDTFDQFKGVDCTTGEAVKIDLTPLDGNEYVPPDGWADADSPPVPDDYIEGEYWRTGLWFGSYYYGATAGEACSLIGGTYDASSGQCAGTEYGYHSVDHYPCGSSTAPYCTISPVPTSWPSDNTTDLVLKNGAFQAHPMDPDAAEAFKTSPPAEVEICDGQGNRYSVTALEGGGAMVTKLDGNGDPVADGRSLVIDKAGVVKQRIMNSWRDSYL</sequence>
<name>A0A1H9GH10_9GAMM</name>
<evidence type="ECO:0000256" key="1">
    <source>
        <dbReference type="SAM" id="MobiDB-lite"/>
    </source>
</evidence>
<protein>
    <submittedName>
        <fullName evidence="2">Uncharacterized protein</fullName>
    </submittedName>
</protein>
<evidence type="ECO:0000313" key="3">
    <source>
        <dbReference type="Proteomes" id="UP000198749"/>
    </source>
</evidence>
<evidence type="ECO:0000313" key="2">
    <source>
        <dbReference type="EMBL" id="SEQ49392.1"/>
    </source>
</evidence>
<feature type="region of interest" description="Disordered" evidence="1">
    <location>
        <begin position="52"/>
        <end position="87"/>
    </location>
</feature>
<gene>
    <name evidence="2" type="ORF">SAMN03080615_01677</name>
</gene>
<dbReference type="EMBL" id="FOGB01000004">
    <property type="protein sequence ID" value="SEQ49392.1"/>
    <property type="molecule type" value="Genomic_DNA"/>
</dbReference>
<dbReference type="RefSeq" id="WP_091356553.1">
    <property type="nucleotide sequence ID" value="NZ_AP025284.1"/>
</dbReference>
<accession>A0A1H9GH10</accession>
<dbReference type="Proteomes" id="UP000198749">
    <property type="component" value="Unassembled WGS sequence"/>
</dbReference>
<dbReference type="STRING" id="355243.SAMN03080615_01677"/>
<proteinExistence type="predicted"/>
<organism evidence="2 3">
    <name type="scientific">Amphritea atlantica</name>
    <dbReference type="NCBI Taxonomy" id="355243"/>
    <lineage>
        <taxon>Bacteria</taxon>
        <taxon>Pseudomonadati</taxon>
        <taxon>Pseudomonadota</taxon>
        <taxon>Gammaproteobacteria</taxon>
        <taxon>Oceanospirillales</taxon>
        <taxon>Oceanospirillaceae</taxon>
        <taxon>Amphritea</taxon>
    </lineage>
</organism>
<reference evidence="3" key="1">
    <citation type="submission" date="2016-10" db="EMBL/GenBank/DDBJ databases">
        <authorList>
            <person name="Varghese N."/>
            <person name="Submissions S."/>
        </authorList>
    </citation>
    <scope>NUCLEOTIDE SEQUENCE [LARGE SCALE GENOMIC DNA]</scope>
    <source>
        <strain evidence="3">DSM 18887</strain>
    </source>
</reference>
<keyword evidence="3" id="KW-1185">Reference proteome</keyword>
<dbReference type="AlphaFoldDB" id="A0A1H9GH10"/>
<dbReference type="OrthoDB" id="9942638at2"/>